<evidence type="ECO:0000256" key="6">
    <source>
        <dbReference type="RuleBase" id="RU367028"/>
    </source>
</evidence>
<organism evidence="9 10">
    <name type="scientific">Rhynchospora pubera</name>
    <dbReference type="NCBI Taxonomy" id="906938"/>
    <lineage>
        <taxon>Eukaryota</taxon>
        <taxon>Viridiplantae</taxon>
        <taxon>Streptophyta</taxon>
        <taxon>Embryophyta</taxon>
        <taxon>Tracheophyta</taxon>
        <taxon>Spermatophyta</taxon>
        <taxon>Magnoliopsida</taxon>
        <taxon>Liliopsida</taxon>
        <taxon>Poales</taxon>
        <taxon>Cyperaceae</taxon>
        <taxon>Cyperoideae</taxon>
        <taxon>Rhynchosporeae</taxon>
        <taxon>Rhynchospora</taxon>
    </lineage>
</organism>
<keyword evidence="3 6" id="KW-0805">Transcription regulation</keyword>
<dbReference type="PANTHER" id="PTHR33057:SF117">
    <property type="entry name" value="TRANSCRIPTION REPRESSOR OFP14"/>
    <property type="match status" value="1"/>
</dbReference>
<evidence type="ECO:0000313" key="9">
    <source>
        <dbReference type="EMBL" id="KAJ4749788.1"/>
    </source>
</evidence>
<protein>
    <recommendedName>
        <fullName evidence="6">Transcription repressor</fullName>
    </recommendedName>
    <alternativeName>
        <fullName evidence="6">Ovate family protein</fullName>
    </alternativeName>
</protein>
<dbReference type="InterPro" id="IPR006458">
    <property type="entry name" value="Ovate_C"/>
</dbReference>
<dbReference type="Pfam" id="PF04844">
    <property type="entry name" value="Ovate"/>
    <property type="match status" value="1"/>
</dbReference>
<dbReference type="PANTHER" id="PTHR33057">
    <property type="entry name" value="TRANSCRIPTION REPRESSOR OFP7-RELATED"/>
    <property type="match status" value="1"/>
</dbReference>
<dbReference type="InterPro" id="IPR038933">
    <property type="entry name" value="Ovate"/>
</dbReference>
<evidence type="ECO:0000313" key="10">
    <source>
        <dbReference type="Proteomes" id="UP001140206"/>
    </source>
</evidence>
<evidence type="ECO:0000256" key="1">
    <source>
        <dbReference type="ARBA" id="ARBA00004123"/>
    </source>
</evidence>
<name>A0AAV8C2T3_9POAL</name>
<dbReference type="GO" id="GO:0045892">
    <property type="term" value="P:negative regulation of DNA-templated transcription"/>
    <property type="evidence" value="ECO:0007669"/>
    <property type="project" value="UniProtKB-UniRule"/>
</dbReference>
<feature type="region of interest" description="Disordered" evidence="7">
    <location>
        <begin position="120"/>
        <end position="139"/>
    </location>
</feature>
<comment type="function">
    <text evidence="6">Transcriptional repressor that regulates multiple aspects of plant growth and development.</text>
</comment>
<dbReference type="EMBL" id="JAMFTS010000005">
    <property type="protein sequence ID" value="KAJ4749788.1"/>
    <property type="molecule type" value="Genomic_DNA"/>
</dbReference>
<sequence length="263" mass="29906">MQNQPNSTSLIYSKKTAMEKKTKLPKSIKFLSKKLKKVPHLNLNGSITPSRLRSACKYPKTPSFDERDPDIEQQTDNRAATLSDIERFVFENFHSLYIKDTNNSSTSTFTKPRAMMHGDFTTKSASPVSMTSPSTTDDISEKEAGVGIVTFSVDPYEDFRSSIKNMVEAHHPDESQSLDWDFMKELLFCYLELNDQSMHKHVLRAFIDIAAGFRRSRVSVVSKRTVPVNTRRQKVAQRDEIPNSPGRHFPADCENKQNGFGSF</sequence>
<evidence type="ECO:0000256" key="3">
    <source>
        <dbReference type="ARBA" id="ARBA00023015"/>
    </source>
</evidence>
<keyword evidence="5 6" id="KW-0539">Nucleus</keyword>
<comment type="subcellular location">
    <subcellularLocation>
        <location evidence="1 6">Nucleus</location>
    </subcellularLocation>
</comment>
<comment type="caution">
    <text evidence="9">The sequence shown here is derived from an EMBL/GenBank/DDBJ whole genome shotgun (WGS) entry which is preliminary data.</text>
</comment>
<keyword evidence="4 6" id="KW-0804">Transcription</keyword>
<proteinExistence type="predicted"/>
<dbReference type="NCBIfam" id="TIGR01568">
    <property type="entry name" value="A_thal_3678"/>
    <property type="match status" value="1"/>
</dbReference>
<accession>A0AAV8C2T3</accession>
<evidence type="ECO:0000256" key="4">
    <source>
        <dbReference type="ARBA" id="ARBA00023163"/>
    </source>
</evidence>
<keyword evidence="2 6" id="KW-0678">Repressor</keyword>
<feature type="compositionally biased region" description="Polar residues" evidence="7">
    <location>
        <begin position="121"/>
        <end position="137"/>
    </location>
</feature>
<dbReference type="Proteomes" id="UP001140206">
    <property type="component" value="Chromosome 5"/>
</dbReference>
<dbReference type="AlphaFoldDB" id="A0AAV8C2T3"/>
<reference evidence="9" key="1">
    <citation type="submission" date="2022-08" db="EMBL/GenBank/DDBJ databases">
        <authorList>
            <person name="Marques A."/>
        </authorList>
    </citation>
    <scope>NUCLEOTIDE SEQUENCE</scope>
    <source>
        <strain evidence="9">RhyPub2mFocal</strain>
        <tissue evidence="9">Leaves</tissue>
    </source>
</reference>
<feature type="region of interest" description="Disordered" evidence="7">
    <location>
        <begin position="238"/>
        <end position="263"/>
    </location>
</feature>
<feature type="domain" description="OVATE" evidence="8">
    <location>
        <begin position="148"/>
        <end position="212"/>
    </location>
</feature>
<dbReference type="PROSITE" id="PS51754">
    <property type="entry name" value="OVATE"/>
    <property type="match status" value="1"/>
</dbReference>
<keyword evidence="10" id="KW-1185">Reference proteome</keyword>
<evidence type="ECO:0000256" key="5">
    <source>
        <dbReference type="ARBA" id="ARBA00023242"/>
    </source>
</evidence>
<evidence type="ECO:0000259" key="8">
    <source>
        <dbReference type="PROSITE" id="PS51754"/>
    </source>
</evidence>
<gene>
    <name evidence="9" type="ORF">LUZ62_084193</name>
</gene>
<dbReference type="GO" id="GO:0005634">
    <property type="term" value="C:nucleus"/>
    <property type="evidence" value="ECO:0007669"/>
    <property type="project" value="UniProtKB-SubCell"/>
</dbReference>
<evidence type="ECO:0000256" key="2">
    <source>
        <dbReference type="ARBA" id="ARBA00022491"/>
    </source>
</evidence>
<evidence type="ECO:0000256" key="7">
    <source>
        <dbReference type="SAM" id="MobiDB-lite"/>
    </source>
</evidence>